<dbReference type="eggNOG" id="COG3293">
    <property type="taxonomic scope" value="Bacteria"/>
</dbReference>
<accession>B1M994</accession>
<dbReference type="HOGENOM" id="CLU_055261_2_6_5"/>
<dbReference type="PANTHER" id="PTHR46637:SF1">
    <property type="entry name" value="BLL5188 PROTEIN"/>
    <property type="match status" value="1"/>
</dbReference>
<keyword evidence="2" id="KW-0614">Plasmid</keyword>
<dbReference type="Pfam" id="PF13340">
    <property type="entry name" value="DUF4096"/>
    <property type="match status" value="1"/>
</dbReference>
<protein>
    <submittedName>
        <fullName evidence="2">Putative IS1648 transposase</fullName>
    </submittedName>
</protein>
<sequence length="90" mass="10129">MLNGMLWILRRIVRTGAPWEDLPARYGAAGTVSSRFYRRREAGVSDRVLQRPQAQADARGAVDWDPRCVDARWCAHQYAAGARRSSAIGR</sequence>
<organism evidence="2 3">
    <name type="scientific">Methylobacterium radiotolerans (strain ATCC 27329 / DSM 1819 / JCM 2831 / NBRC 15690 / NCIMB 10815 / 0-1)</name>
    <dbReference type="NCBI Taxonomy" id="426355"/>
    <lineage>
        <taxon>Bacteria</taxon>
        <taxon>Pseudomonadati</taxon>
        <taxon>Pseudomonadota</taxon>
        <taxon>Alphaproteobacteria</taxon>
        <taxon>Hyphomicrobiales</taxon>
        <taxon>Methylobacteriaceae</taxon>
        <taxon>Methylobacterium</taxon>
    </lineage>
</organism>
<dbReference type="EMBL" id="CP001002">
    <property type="protein sequence ID" value="ACB28069.1"/>
    <property type="molecule type" value="Genomic_DNA"/>
</dbReference>
<feature type="domain" description="Insertion element IS402-like" evidence="1">
    <location>
        <begin position="1"/>
        <end position="48"/>
    </location>
</feature>
<dbReference type="AlphaFoldDB" id="B1M994"/>
<evidence type="ECO:0000259" key="1">
    <source>
        <dbReference type="Pfam" id="PF13340"/>
    </source>
</evidence>
<geneLocation type="plasmid" evidence="2 3">
    <name>pMRAD01</name>
</geneLocation>
<proteinExistence type="predicted"/>
<name>B1M994_METRJ</name>
<evidence type="ECO:0000313" key="3">
    <source>
        <dbReference type="Proteomes" id="UP000006589"/>
    </source>
</evidence>
<evidence type="ECO:0000313" key="2">
    <source>
        <dbReference type="EMBL" id="ACB28069.1"/>
    </source>
</evidence>
<dbReference type="KEGG" id="mrd:Mrad2831_6145"/>
<dbReference type="InterPro" id="IPR025161">
    <property type="entry name" value="IS402-like_dom"/>
</dbReference>
<dbReference type="PANTHER" id="PTHR46637">
    <property type="entry name" value="TIS1421-TRANSPOSASE PROTEIN A"/>
    <property type="match status" value="1"/>
</dbReference>
<reference evidence="2 3" key="1">
    <citation type="submission" date="2008-03" db="EMBL/GenBank/DDBJ databases">
        <title>Complete sequence of plasmid1 of Methylobacterium radiotolerans JCM 2831.</title>
        <authorList>
            <consortium name="US DOE Joint Genome Institute"/>
            <person name="Copeland A."/>
            <person name="Lucas S."/>
            <person name="Lapidus A."/>
            <person name="Glavina del Rio T."/>
            <person name="Dalin E."/>
            <person name="Tice H."/>
            <person name="Bruce D."/>
            <person name="Goodwin L."/>
            <person name="Pitluck S."/>
            <person name="Kiss H."/>
            <person name="Brettin T."/>
            <person name="Detter J.C."/>
            <person name="Han C."/>
            <person name="Kuske C.R."/>
            <person name="Schmutz J."/>
            <person name="Larimer F."/>
            <person name="Land M."/>
            <person name="Hauser L."/>
            <person name="Kyrpides N."/>
            <person name="Mikhailova N."/>
            <person name="Marx C.J."/>
            <person name="Richardson P."/>
        </authorList>
    </citation>
    <scope>NUCLEOTIDE SEQUENCE [LARGE SCALE GENOMIC DNA]</scope>
    <source>
        <strain evidence="3">ATCC 27329 / DSM 1819 / JCM 2831 / NBRC 15690 / NCIMB 10815 / 0-1</strain>
        <plasmid evidence="3">Plasmid pMRAD01</plasmid>
    </source>
</reference>
<dbReference type="InterPro" id="IPR052909">
    <property type="entry name" value="Transposase_6_like"/>
</dbReference>
<dbReference type="Proteomes" id="UP000006589">
    <property type="component" value="Plasmid pMRAD01"/>
</dbReference>
<gene>
    <name evidence="2" type="ordered locus">Mrad2831_6145</name>
</gene>